<keyword evidence="2" id="KW-0472">Membrane</keyword>
<organism evidence="4 5">
    <name type="scientific">Aphanomyces astaci</name>
    <name type="common">Crayfish plague agent</name>
    <dbReference type="NCBI Taxonomy" id="112090"/>
    <lineage>
        <taxon>Eukaryota</taxon>
        <taxon>Sar</taxon>
        <taxon>Stramenopiles</taxon>
        <taxon>Oomycota</taxon>
        <taxon>Saprolegniomycetes</taxon>
        <taxon>Saprolegniales</taxon>
        <taxon>Verrucalvaceae</taxon>
        <taxon>Aphanomyces</taxon>
    </lineage>
</organism>
<reference evidence="4 5" key="1">
    <citation type="submission" date="2018-08" db="EMBL/GenBank/DDBJ databases">
        <title>Aphanomyces genome sequencing and annotation.</title>
        <authorList>
            <person name="Minardi D."/>
            <person name="Oidtmann B."/>
            <person name="Van Der Giezen M."/>
            <person name="Studholme D.J."/>
        </authorList>
    </citation>
    <scope>NUCLEOTIDE SEQUENCE [LARGE SCALE GENOMIC DNA]</scope>
    <source>
        <strain evidence="4 5">197901</strain>
    </source>
</reference>
<feature type="region of interest" description="Disordered" evidence="1">
    <location>
        <begin position="790"/>
        <end position="816"/>
    </location>
</feature>
<dbReference type="PANTHER" id="PTHR12203">
    <property type="entry name" value="KDEL LYS-ASP-GLU-LEU CONTAINING - RELATED"/>
    <property type="match status" value="1"/>
</dbReference>
<dbReference type="InterPro" id="IPR051091">
    <property type="entry name" value="O-Glucosyltr/Glycosyltrsf_90"/>
</dbReference>
<dbReference type="SMART" id="SM00672">
    <property type="entry name" value="CAP10"/>
    <property type="match status" value="1"/>
</dbReference>
<feature type="transmembrane region" description="Helical" evidence="2">
    <location>
        <begin position="12"/>
        <end position="31"/>
    </location>
</feature>
<dbReference type="AlphaFoldDB" id="A0A397EQZ0"/>
<feature type="non-terminal residue" evidence="4">
    <location>
        <position position="857"/>
    </location>
</feature>
<evidence type="ECO:0000313" key="5">
    <source>
        <dbReference type="Proteomes" id="UP000266196"/>
    </source>
</evidence>
<feature type="transmembrane region" description="Helical" evidence="2">
    <location>
        <begin position="145"/>
        <end position="166"/>
    </location>
</feature>
<name>A0A397EQZ0_APHAT</name>
<dbReference type="PANTHER" id="PTHR12203:SF119">
    <property type="entry name" value="GLYCOSYL TRANSFERASE CAP10 DOMAIN-CONTAINING PROTEIN"/>
    <property type="match status" value="1"/>
</dbReference>
<comment type="caution">
    <text evidence="4">The sequence shown here is derived from an EMBL/GenBank/DDBJ whole genome shotgun (WGS) entry which is preliminary data.</text>
</comment>
<keyword evidence="2" id="KW-0812">Transmembrane</keyword>
<accession>A0A397EQZ0</accession>
<dbReference type="Proteomes" id="UP000266196">
    <property type="component" value="Unassembled WGS sequence"/>
</dbReference>
<feature type="region of interest" description="Disordered" evidence="1">
    <location>
        <begin position="753"/>
        <end position="772"/>
    </location>
</feature>
<gene>
    <name evidence="4" type="ORF">DYB31_010951</name>
</gene>
<evidence type="ECO:0000313" key="4">
    <source>
        <dbReference type="EMBL" id="RHY97398.1"/>
    </source>
</evidence>
<keyword evidence="2" id="KW-1133">Transmembrane helix</keyword>
<dbReference type="VEuPathDB" id="FungiDB:H257_08480"/>
<feature type="transmembrane region" description="Helical" evidence="2">
    <location>
        <begin position="51"/>
        <end position="71"/>
    </location>
</feature>
<feature type="compositionally biased region" description="Basic residues" evidence="1">
    <location>
        <begin position="614"/>
        <end position="626"/>
    </location>
</feature>
<feature type="compositionally biased region" description="Basic and acidic residues" evidence="1">
    <location>
        <begin position="537"/>
        <end position="555"/>
    </location>
</feature>
<dbReference type="InterPro" id="IPR006598">
    <property type="entry name" value="CAP10"/>
</dbReference>
<proteinExistence type="predicted"/>
<feature type="transmembrane region" description="Helical" evidence="2">
    <location>
        <begin position="92"/>
        <end position="112"/>
    </location>
</feature>
<protein>
    <recommendedName>
        <fullName evidence="3">Glycosyl transferase CAP10 domain-containing protein</fullName>
    </recommendedName>
</protein>
<feature type="domain" description="Glycosyl transferase CAP10" evidence="3">
    <location>
        <begin position="263"/>
        <end position="530"/>
    </location>
</feature>
<evidence type="ECO:0000256" key="2">
    <source>
        <dbReference type="SAM" id="Phobius"/>
    </source>
</evidence>
<feature type="transmembrane region" description="Helical" evidence="2">
    <location>
        <begin position="118"/>
        <end position="138"/>
    </location>
</feature>
<dbReference type="EMBL" id="QUTE01016322">
    <property type="protein sequence ID" value="RHY97398.1"/>
    <property type="molecule type" value="Genomic_DNA"/>
</dbReference>
<evidence type="ECO:0000256" key="1">
    <source>
        <dbReference type="SAM" id="MobiDB-lite"/>
    </source>
</evidence>
<dbReference type="VEuPathDB" id="FungiDB:H257_07604"/>
<sequence>MAAPFTADPAAAAKYAFFSCAAGVVAVASAYEKASLLSFSPDVLLQHLLASKWSLLVLLNVFGLVLVRLFQAIVHRTLGSLAPNEWKYVRESAFSFVLLRCILLFNAIDWTVLDSRPLLHLVLWMALLTIVHTLFTALRRRLDTIGATSLQIVRTTLLVLLVSLGLTARLSLYVFSFPSVLCIIALSECALLSVQWLQLGLQLFLAHTANRSHDAITAAAIASDERKASLATVSHMALDVVSLVATGCQYAWLRTLDSDTMFRVSFLDFVLMLHARQAVTGIQRQYHQWARLHQILAACDSTYECVCTLLENDKHSDQYHGRSFATVLHSTDADVHCVICLHRLTLATQWKKEPEFHHMVHPVPYLDAQITAWNLRDKKIAGHPMTFLRKDKFKGRGEFTAGKEHYIPMYEQSKFKYILYVEGHCAANRYAFLMRLGSVILKVSSKCVADEMWYTPLLVPMEDHVPIQEDLSDLAEKIAWCRAHDAECREMAARAKQKYEAFVSKEGIYDYMELITTHVAQRYSEVPTHWGYVRPVEHHERDPRKPSLQPDRDHSCVGSKNPRLCTGCEENKALQASRRRKMDEQDAEYHSKRPKIVAINILFRKPDAKYHIKRPKTQMGQKKRRITANDRNYSGGSFNIKRAVVTPIANIMAAIGEAPPPGDGAISATPPPSLVSSTSVNQMVISSSAPRHSVPNAGGILRRISAGFVRLFSEMTVSVSATTLTIPNTSTPSSSQVAPTPLCSVVEPINVNEDGSSRRASNSVSAIPRDASGSVGAAMRRISTTLTHMFTDPKPLTDSTTVVDGSPKGRGHSKSVSETLVAMVHRGPVDRFGQGNVTHTGLDASFVDEGLHVLIDG</sequence>
<feature type="region of interest" description="Disordered" evidence="1">
    <location>
        <begin position="614"/>
        <end position="633"/>
    </location>
</feature>
<feature type="region of interest" description="Disordered" evidence="1">
    <location>
        <begin position="537"/>
        <end position="558"/>
    </location>
</feature>
<dbReference type="Pfam" id="PF05686">
    <property type="entry name" value="Glyco_transf_90"/>
    <property type="match status" value="1"/>
</dbReference>
<evidence type="ECO:0000259" key="3">
    <source>
        <dbReference type="SMART" id="SM00672"/>
    </source>
</evidence>